<dbReference type="EMBL" id="AZHX01000636">
    <property type="protein sequence ID" value="ETX06667.1"/>
    <property type="molecule type" value="Genomic_DNA"/>
</dbReference>
<comment type="caution">
    <text evidence="1">The sequence shown here is derived from an EMBL/GenBank/DDBJ whole genome shotgun (WGS) entry which is preliminary data.</text>
</comment>
<proteinExistence type="predicted"/>
<protein>
    <submittedName>
        <fullName evidence="1">Uncharacterized protein</fullName>
    </submittedName>
</protein>
<evidence type="ECO:0000313" key="1">
    <source>
        <dbReference type="EMBL" id="ETX06667.1"/>
    </source>
</evidence>
<dbReference type="Proteomes" id="UP000019140">
    <property type="component" value="Unassembled WGS sequence"/>
</dbReference>
<reference evidence="1 2" key="1">
    <citation type="journal article" date="2014" name="Nature">
        <title>An environmental bacterial taxon with a large and distinct metabolic repertoire.</title>
        <authorList>
            <person name="Wilson M.C."/>
            <person name="Mori T."/>
            <person name="Ruckert C."/>
            <person name="Uria A.R."/>
            <person name="Helf M.J."/>
            <person name="Takada K."/>
            <person name="Gernert C."/>
            <person name="Steffens U.A."/>
            <person name="Heycke N."/>
            <person name="Schmitt S."/>
            <person name="Rinke C."/>
            <person name="Helfrich E.J."/>
            <person name="Brachmann A.O."/>
            <person name="Gurgui C."/>
            <person name="Wakimoto T."/>
            <person name="Kracht M."/>
            <person name="Crusemann M."/>
            <person name="Hentschel U."/>
            <person name="Abe I."/>
            <person name="Matsunaga S."/>
            <person name="Kalinowski J."/>
            <person name="Takeyama H."/>
            <person name="Piel J."/>
        </authorList>
    </citation>
    <scope>NUCLEOTIDE SEQUENCE [LARGE SCALE GENOMIC DNA]</scope>
    <source>
        <strain evidence="2">TSY2</strain>
    </source>
</reference>
<dbReference type="HOGENOM" id="CLU_156432_1_0_7"/>
<organism evidence="1 2">
    <name type="scientific">Candidatus Entotheonella gemina</name>
    <dbReference type="NCBI Taxonomy" id="1429439"/>
    <lineage>
        <taxon>Bacteria</taxon>
        <taxon>Pseudomonadati</taxon>
        <taxon>Nitrospinota/Tectimicrobiota group</taxon>
        <taxon>Candidatus Tectimicrobiota</taxon>
        <taxon>Candidatus Entotheonellia</taxon>
        <taxon>Candidatus Entotheonellales</taxon>
        <taxon>Candidatus Entotheonellaceae</taxon>
        <taxon>Candidatus Entotheonella</taxon>
    </lineage>
</organism>
<dbReference type="AlphaFoldDB" id="W4MAK1"/>
<sequence>MAVEVTLQLSEHLVEHAKRFGDATQREVGQVLADILEMMWATIDMGAELEPPVATLTDEDVLALADAKIDSSQNDRLGELQAQGKANGLTEAERVELLALLHLYQVGQMRKSEGLAEAVRRGLRAPLKS</sequence>
<name>W4MAK1_9BACT</name>
<gene>
    <name evidence="1" type="ORF">ETSY2_15760</name>
</gene>
<keyword evidence="2" id="KW-1185">Reference proteome</keyword>
<accession>W4MAK1</accession>
<evidence type="ECO:0000313" key="2">
    <source>
        <dbReference type="Proteomes" id="UP000019140"/>
    </source>
</evidence>